<dbReference type="PANTHER" id="PTHR35300">
    <property type="entry name" value="COACTIVATOR CBP, KIX DOMAIN-CONTAINING PROTEIN-RELATED"/>
    <property type="match status" value="1"/>
</dbReference>
<evidence type="ECO:0000313" key="2">
    <source>
        <dbReference type="EMBL" id="KAK1421016.1"/>
    </source>
</evidence>
<comment type="caution">
    <text evidence="2">The sequence shown here is derived from an EMBL/GenBank/DDBJ whole genome shotgun (WGS) entry which is preliminary data.</text>
</comment>
<protein>
    <submittedName>
        <fullName evidence="2">Uncharacterized protein</fullName>
    </submittedName>
</protein>
<keyword evidence="3" id="KW-1185">Reference proteome</keyword>
<name>A0AAD8KH55_TARER</name>
<organism evidence="2 3">
    <name type="scientific">Tagetes erecta</name>
    <name type="common">African marigold</name>
    <dbReference type="NCBI Taxonomy" id="13708"/>
    <lineage>
        <taxon>Eukaryota</taxon>
        <taxon>Viridiplantae</taxon>
        <taxon>Streptophyta</taxon>
        <taxon>Embryophyta</taxon>
        <taxon>Tracheophyta</taxon>
        <taxon>Spermatophyta</taxon>
        <taxon>Magnoliopsida</taxon>
        <taxon>eudicotyledons</taxon>
        <taxon>Gunneridae</taxon>
        <taxon>Pentapetalae</taxon>
        <taxon>asterids</taxon>
        <taxon>campanulids</taxon>
        <taxon>Asterales</taxon>
        <taxon>Asteraceae</taxon>
        <taxon>Asteroideae</taxon>
        <taxon>Heliantheae alliance</taxon>
        <taxon>Tageteae</taxon>
        <taxon>Tagetes</taxon>
    </lineage>
</organism>
<evidence type="ECO:0000313" key="3">
    <source>
        <dbReference type="Proteomes" id="UP001229421"/>
    </source>
</evidence>
<evidence type="ECO:0000256" key="1">
    <source>
        <dbReference type="SAM" id="MobiDB-lite"/>
    </source>
</evidence>
<proteinExistence type="predicted"/>
<gene>
    <name evidence="2" type="ORF">QVD17_23054</name>
</gene>
<feature type="region of interest" description="Disordered" evidence="1">
    <location>
        <begin position="54"/>
        <end position="74"/>
    </location>
</feature>
<reference evidence="2" key="1">
    <citation type="journal article" date="2023" name="bioRxiv">
        <title>Improved chromosome-level genome assembly for marigold (Tagetes erecta).</title>
        <authorList>
            <person name="Jiang F."/>
            <person name="Yuan L."/>
            <person name="Wang S."/>
            <person name="Wang H."/>
            <person name="Xu D."/>
            <person name="Wang A."/>
            <person name="Fan W."/>
        </authorList>
    </citation>
    <scope>NUCLEOTIDE SEQUENCE</scope>
    <source>
        <strain evidence="2">WSJ</strain>
        <tissue evidence="2">Leaf</tissue>
    </source>
</reference>
<dbReference type="Proteomes" id="UP001229421">
    <property type="component" value="Unassembled WGS sequence"/>
</dbReference>
<dbReference type="PANTHER" id="PTHR35300:SF4">
    <property type="entry name" value="HISTONE ACETYLTRANSFERASE"/>
    <property type="match status" value="1"/>
</dbReference>
<accession>A0AAD8KH55</accession>
<dbReference type="EMBL" id="JAUHHV010000006">
    <property type="protein sequence ID" value="KAK1421016.1"/>
    <property type="molecule type" value="Genomic_DNA"/>
</dbReference>
<sequence length="102" mass="12173">MFEVRFTANNIFIFINGDIRSSLWRYSSDLKAIHPSDSSHVLIDLQKQQHLHIRQSDLKSNPKKKDNPSFWPGPRPFECVRRSWHSDRHRSMRGSIIQQIFR</sequence>
<dbReference type="AlphaFoldDB" id="A0AAD8KH55"/>